<accession>A0A0R0G7Y4</accession>
<name>A0A0R0G7Y4_SOYBN</name>
<feature type="domain" description="Protein kinase" evidence="3">
    <location>
        <begin position="1"/>
        <end position="87"/>
    </location>
</feature>
<dbReference type="GO" id="GO:0004672">
    <property type="term" value="F:protein kinase activity"/>
    <property type="evidence" value="ECO:0007669"/>
    <property type="project" value="InterPro"/>
</dbReference>
<dbReference type="AlphaFoldDB" id="A0A0R0G7Y4"/>
<keyword evidence="2" id="KW-0067">ATP-binding</keyword>
<dbReference type="EMBL" id="CM000847">
    <property type="protein sequence ID" value="KRH14135.1"/>
    <property type="molecule type" value="Genomic_DNA"/>
</dbReference>
<dbReference type="Gramene" id="KRH14135">
    <property type="protein sequence ID" value="KRH14135"/>
    <property type="gene ID" value="GLYMA_14G008800"/>
</dbReference>
<gene>
    <name evidence="4" type="ORF">GLYMA_14G008800</name>
</gene>
<dbReference type="Gene3D" id="1.10.510.10">
    <property type="entry name" value="Transferase(Phosphotransferase) domain 1"/>
    <property type="match status" value="1"/>
</dbReference>
<evidence type="ECO:0000256" key="1">
    <source>
        <dbReference type="ARBA" id="ARBA00022741"/>
    </source>
</evidence>
<dbReference type="PROSITE" id="PS50011">
    <property type="entry name" value="PROTEIN_KINASE_DOM"/>
    <property type="match status" value="1"/>
</dbReference>
<keyword evidence="1" id="KW-0547">Nucleotide-binding</keyword>
<dbReference type="InterPro" id="IPR000719">
    <property type="entry name" value="Prot_kinase_dom"/>
</dbReference>
<sequence length="87" mass="10760">MMNFYTNLREFMVLRKMNHSNIIKLKEVVRENNELFFIFEYMDCNLYQLIKEREKPFSEEETGCFMRQQGLSHMHKKGFFHRDLKPC</sequence>
<dbReference type="Proteomes" id="UP000008827">
    <property type="component" value="Chromosome 14"/>
</dbReference>
<dbReference type="InterPro" id="IPR011009">
    <property type="entry name" value="Kinase-like_dom_sf"/>
</dbReference>
<reference evidence="4" key="3">
    <citation type="submission" date="2018-07" db="EMBL/GenBank/DDBJ databases">
        <title>WGS assembly of Glycine max.</title>
        <authorList>
            <person name="Schmutz J."/>
            <person name="Cannon S."/>
            <person name="Schlueter J."/>
            <person name="Ma J."/>
            <person name="Mitros T."/>
            <person name="Nelson W."/>
            <person name="Hyten D."/>
            <person name="Song Q."/>
            <person name="Thelen J."/>
            <person name="Cheng J."/>
            <person name="Xu D."/>
            <person name="Hellsten U."/>
            <person name="May G."/>
            <person name="Yu Y."/>
            <person name="Sakurai T."/>
            <person name="Umezawa T."/>
            <person name="Bhattacharyya M."/>
            <person name="Sandhu D."/>
            <person name="Valliyodan B."/>
            <person name="Lindquist E."/>
            <person name="Peto M."/>
            <person name="Grant D."/>
            <person name="Shu S."/>
            <person name="Goodstein D."/>
            <person name="Barry K."/>
            <person name="Futrell-Griggs M."/>
            <person name="Abernathy B."/>
            <person name="Du J."/>
            <person name="Tian Z."/>
            <person name="Zhu L."/>
            <person name="Gill N."/>
            <person name="Joshi T."/>
            <person name="Libault M."/>
            <person name="Sethuraman A."/>
            <person name="Zhang X."/>
            <person name="Shinozaki K."/>
            <person name="Nguyen H."/>
            <person name="Wing R."/>
            <person name="Cregan P."/>
            <person name="Specht J."/>
            <person name="Grimwood J."/>
            <person name="Rokhsar D."/>
            <person name="Stacey G."/>
            <person name="Shoemaker R."/>
            <person name="Jackson S."/>
        </authorList>
    </citation>
    <scope>NUCLEOTIDE SEQUENCE</scope>
    <source>
        <tissue evidence="4">Callus</tissue>
    </source>
</reference>
<evidence type="ECO:0000313" key="4">
    <source>
        <dbReference type="EMBL" id="KRH14135.1"/>
    </source>
</evidence>
<dbReference type="SMR" id="A0A0R0G7Y4"/>
<dbReference type="Pfam" id="PF00069">
    <property type="entry name" value="Pkinase"/>
    <property type="match status" value="1"/>
</dbReference>
<dbReference type="GO" id="GO:0005524">
    <property type="term" value="F:ATP binding"/>
    <property type="evidence" value="ECO:0007669"/>
    <property type="project" value="UniProtKB-KW"/>
</dbReference>
<dbReference type="InParanoid" id="A0A0R0G7Y4"/>
<evidence type="ECO:0000313" key="5">
    <source>
        <dbReference type="EnsemblPlants" id="KRH14135"/>
    </source>
</evidence>
<dbReference type="EnsemblPlants" id="KRH14135">
    <property type="protein sequence ID" value="KRH14135"/>
    <property type="gene ID" value="GLYMA_14G008800"/>
</dbReference>
<dbReference type="OMA" id="YCNIHLV"/>
<dbReference type="PANTHER" id="PTHR24055">
    <property type="entry name" value="MITOGEN-ACTIVATED PROTEIN KINASE"/>
    <property type="match status" value="1"/>
</dbReference>
<evidence type="ECO:0000256" key="2">
    <source>
        <dbReference type="ARBA" id="ARBA00022840"/>
    </source>
</evidence>
<evidence type="ECO:0000313" key="6">
    <source>
        <dbReference type="Proteomes" id="UP000008827"/>
    </source>
</evidence>
<proteinExistence type="predicted"/>
<protein>
    <recommendedName>
        <fullName evidence="3">Protein kinase domain-containing protein</fullName>
    </recommendedName>
</protein>
<organism evidence="4">
    <name type="scientific">Glycine max</name>
    <name type="common">Soybean</name>
    <name type="synonym">Glycine hispida</name>
    <dbReference type="NCBI Taxonomy" id="3847"/>
    <lineage>
        <taxon>Eukaryota</taxon>
        <taxon>Viridiplantae</taxon>
        <taxon>Streptophyta</taxon>
        <taxon>Embryophyta</taxon>
        <taxon>Tracheophyta</taxon>
        <taxon>Spermatophyta</taxon>
        <taxon>Magnoliopsida</taxon>
        <taxon>eudicotyledons</taxon>
        <taxon>Gunneridae</taxon>
        <taxon>Pentapetalae</taxon>
        <taxon>rosids</taxon>
        <taxon>fabids</taxon>
        <taxon>Fabales</taxon>
        <taxon>Fabaceae</taxon>
        <taxon>Papilionoideae</taxon>
        <taxon>50 kb inversion clade</taxon>
        <taxon>NPAAA clade</taxon>
        <taxon>indigoferoid/millettioid clade</taxon>
        <taxon>Phaseoleae</taxon>
        <taxon>Glycine</taxon>
        <taxon>Glycine subgen. Soja</taxon>
    </lineage>
</organism>
<dbReference type="STRING" id="3847.A0A0R0G7Y4"/>
<evidence type="ECO:0000259" key="3">
    <source>
        <dbReference type="PROSITE" id="PS50011"/>
    </source>
</evidence>
<dbReference type="InterPro" id="IPR050117">
    <property type="entry name" value="MAPK"/>
</dbReference>
<reference evidence="4 5" key="1">
    <citation type="journal article" date="2010" name="Nature">
        <title>Genome sequence of the palaeopolyploid soybean.</title>
        <authorList>
            <person name="Schmutz J."/>
            <person name="Cannon S.B."/>
            <person name="Schlueter J."/>
            <person name="Ma J."/>
            <person name="Mitros T."/>
            <person name="Nelson W."/>
            <person name="Hyten D.L."/>
            <person name="Song Q."/>
            <person name="Thelen J.J."/>
            <person name="Cheng J."/>
            <person name="Xu D."/>
            <person name="Hellsten U."/>
            <person name="May G.D."/>
            <person name="Yu Y."/>
            <person name="Sakurai T."/>
            <person name="Umezawa T."/>
            <person name="Bhattacharyya M.K."/>
            <person name="Sandhu D."/>
            <person name="Valliyodan B."/>
            <person name="Lindquist E."/>
            <person name="Peto M."/>
            <person name="Grant D."/>
            <person name="Shu S."/>
            <person name="Goodstein D."/>
            <person name="Barry K."/>
            <person name="Futrell-Griggs M."/>
            <person name="Abernathy B."/>
            <person name="Du J."/>
            <person name="Tian Z."/>
            <person name="Zhu L."/>
            <person name="Gill N."/>
            <person name="Joshi T."/>
            <person name="Libault M."/>
            <person name="Sethuraman A."/>
            <person name="Zhang X.-C."/>
            <person name="Shinozaki K."/>
            <person name="Nguyen H.T."/>
            <person name="Wing R.A."/>
            <person name="Cregan P."/>
            <person name="Specht J."/>
            <person name="Grimwood J."/>
            <person name="Rokhsar D."/>
            <person name="Stacey G."/>
            <person name="Shoemaker R.C."/>
            <person name="Jackson S.A."/>
        </authorList>
    </citation>
    <scope>NUCLEOTIDE SEQUENCE [LARGE SCALE GENOMIC DNA]</scope>
    <source>
        <strain evidence="5">cv. Williams 82</strain>
        <tissue evidence="4">Callus</tissue>
    </source>
</reference>
<dbReference type="Gene3D" id="3.30.200.20">
    <property type="entry name" value="Phosphorylase Kinase, domain 1"/>
    <property type="match status" value="1"/>
</dbReference>
<reference evidence="5" key="2">
    <citation type="submission" date="2018-02" db="UniProtKB">
        <authorList>
            <consortium name="EnsemblPlants"/>
        </authorList>
    </citation>
    <scope>IDENTIFICATION</scope>
    <source>
        <strain evidence="5">Williams 82</strain>
    </source>
</reference>
<dbReference type="SUPFAM" id="SSF56112">
    <property type="entry name" value="Protein kinase-like (PK-like)"/>
    <property type="match status" value="1"/>
</dbReference>
<keyword evidence="6" id="KW-1185">Reference proteome</keyword>